<gene>
    <name evidence="7" type="ORF">R3P38DRAFT_3201622</name>
</gene>
<evidence type="ECO:0000256" key="3">
    <source>
        <dbReference type="ARBA" id="ARBA00022833"/>
    </source>
</evidence>
<dbReference type="SUPFAM" id="SSF57850">
    <property type="entry name" value="RING/U-box"/>
    <property type="match status" value="1"/>
</dbReference>
<evidence type="ECO:0000313" key="7">
    <source>
        <dbReference type="EMBL" id="KAK7017232.1"/>
    </source>
</evidence>
<evidence type="ECO:0000256" key="5">
    <source>
        <dbReference type="SAM" id="MobiDB-lite"/>
    </source>
</evidence>
<protein>
    <recommendedName>
        <fullName evidence="6">RING-type domain-containing protein</fullName>
    </recommendedName>
</protein>
<dbReference type="PROSITE" id="PS50089">
    <property type="entry name" value="ZF_RING_2"/>
    <property type="match status" value="1"/>
</dbReference>
<reference evidence="7 8" key="1">
    <citation type="journal article" date="2024" name="J Genomics">
        <title>Draft genome sequencing and assembly of Favolaschia claudopus CIRM-BRFM 2984 isolated from oak limbs.</title>
        <authorList>
            <person name="Navarro D."/>
            <person name="Drula E."/>
            <person name="Chaduli D."/>
            <person name="Cazenave R."/>
            <person name="Ahrendt S."/>
            <person name="Wang J."/>
            <person name="Lipzen A."/>
            <person name="Daum C."/>
            <person name="Barry K."/>
            <person name="Grigoriev I.V."/>
            <person name="Favel A."/>
            <person name="Rosso M.N."/>
            <person name="Martin F."/>
        </authorList>
    </citation>
    <scope>NUCLEOTIDE SEQUENCE [LARGE SCALE GENOMIC DNA]</scope>
    <source>
        <strain evidence="7 8">CIRM-BRFM 2984</strain>
    </source>
</reference>
<feature type="domain" description="RING-type" evidence="6">
    <location>
        <begin position="102"/>
        <end position="137"/>
    </location>
</feature>
<keyword evidence="1" id="KW-0479">Metal-binding</keyword>
<evidence type="ECO:0000256" key="4">
    <source>
        <dbReference type="PROSITE-ProRule" id="PRU00175"/>
    </source>
</evidence>
<dbReference type="Proteomes" id="UP001362999">
    <property type="component" value="Unassembled WGS sequence"/>
</dbReference>
<comment type="caution">
    <text evidence="7">The sequence shown here is derived from an EMBL/GenBank/DDBJ whole genome shotgun (WGS) entry which is preliminary data.</text>
</comment>
<dbReference type="InterPro" id="IPR013083">
    <property type="entry name" value="Znf_RING/FYVE/PHD"/>
</dbReference>
<dbReference type="AlphaFoldDB" id="A0AAW0AXC2"/>
<dbReference type="EMBL" id="JAWWNJ010000048">
    <property type="protein sequence ID" value="KAK7017232.1"/>
    <property type="molecule type" value="Genomic_DNA"/>
</dbReference>
<dbReference type="PROSITE" id="PS00518">
    <property type="entry name" value="ZF_RING_1"/>
    <property type="match status" value="1"/>
</dbReference>
<feature type="region of interest" description="Disordered" evidence="5">
    <location>
        <begin position="1"/>
        <end position="76"/>
    </location>
</feature>
<evidence type="ECO:0000313" key="8">
    <source>
        <dbReference type="Proteomes" id="UP001362999"/>
    </source>
</evidence>
<keyword evidence="2 4" id="KW-0863">Zinc-finger</keyword>
<proteinExistence type="predicted"/>
<accession>A0AAW0AXC2</accession>
<dbReference type="Gene3D" id="3.30.40.10">
    <property type="entry name" value="Zinc/RING finger domain, C3HC4 (zinc finger)"/>
    <property type="match status" value="1"/>
</dbReference>
<dbReference type="GO" id="GO:0008270">
    <property type="term" value="F:zinc ion binding"/>
    <property type="evidence" value="ECO:0007669"/>
    <property type="project" value="UniProtKB-KW"/>
</dbReference>
<evidence type="ECO:0000256" key="1">
    <source>
        <dbReference type="ARBA" id="ARBA00022723"/>
    </source>
</evidence>
<dbReference type="InterPro" id="IPR017907">
    <property type="entry name" value="Znf_RING_CS"/>
</dbReference>
<keyword evidence="3" id="KW-0862">Zinc</keyword>
<evidence type="ECO:0000259" key="6">
    <source>
        <dbReference type="PROSITE" id="PS50089"/>
    </source>
</evidence>
<dbReference type="Pfam" id="PF13923">
    <property type="entry name" value="zf-C3HC4_2"/>
    <property type="match status" value="1"/>
</dbReference>
<dbReference type="InterPro" id="IPR001841">
    <property type="entry name" value="Znf_RING"/>
</dbReference>
<sequence>MDDPLRLDADDSDGRSERVTAAVIRPVKPKRRFHVMAHVPRRPPKKPTQPVKREPSPPSSAQTRVRNTAGRRALRSPPLTADDLYLTADRPPVTAPRNGHKCQICQLVKSNPVEAGCGHSYCYVCIRLRLEREWTCPYTDCGRKIRIAPLKDRVSAEAIAFDYDTRVDKSRVSYSWQGLDFPVCPRPIYVSSSPPRPTSPPSPIYVSSSP</sequence>
<feature type="compositionally biased region" description="Basic residues" evidence="5">
    <location>
        <begin position="27"/>
        <end position="45"/>
    </location>
</feature>
<evidence type="ECO:0000256" key="2">
    <source>
        <dbReference type="ARBA" id="ARBA00022771"/>
    </source>
</evidence>
<keyword evidence="8" id="KW-1185">Reference proteome</keyword>
<dbReference type="SMART" id="SM00184">
    <property type="entry name" value="RING"/>
    <property type="match status" value="1"/>
</dbReference>
<feature type="compositionally biased region" description="Basic and acidic residues" evidence="5">
    <location>
        <begin position="1"/>
        <end position="18"/>
    </location>
</feature>
<name>A0AAW0AXC2_9AGAR</name>
<organism evidence="7 8">
    <name type="scientific">Favolaschia claudopus</name>
    <dbReference type="NCBI Taxonomy" id="2862362"/>
    <lineage>
        <taxon>Eukaryota</taxon>
        <taxon>Fungi</taxon>
        <taxon>Dikarya</taxon>
        <taxon>Basidiomycota</taxon>
        <taxon>Agaricomycotina</taxon>
        <taxon>Agaricomycetes</taxon>
        <taxon>Agaricomycetidae</taxon>
        <taxon>Agaricales</taxon>
        <taxon>Marasmiineae</taxon>
        <taxon>Mycenaceae</taxon>
        <taxon>Favolaschia</taxon>
    </lineage>
</organism>